<organism evidence="1">
    <name type="scientific">Lepeophtheirus salmonis</name>
    <name type="common">Salmon louse</name>
    <name type="synonym">Caligus salmonis</name>
    <dbReference type="NCBI Taxonomy" id="72036"/>
    <lineage>
        <taxon>Eukaryota</taxon>
        <taxon>Metazoa</taxon>
        <taxon>Ecdysozoa</taxon>
        <taxon>Arthropoda</taxon>
        <taxon>Crustacea</taxon>
        <taxon>Multicrustacea</taxon>
        <taxon>Hexanauplia</taxon>
        <taxon>Copepoda</taxon>
        <taxon>Siphonostomatoida</taxon>
        <taxon>Caligidae</taxon>
        <taxon>Lepeophtheirus</taxon>
    </lineage>
</organism>
<evidence type="ECO:0000313" key="1">
    <source>
        <dbReference type="EMBL" id="CDW33031.1"/>
    </source>
</evidence>
<protein>
    <submittedName>
        <fullName evidence="1">RETRotransposonlike family member (Retr1)like [Saccoglossus kowalevskii]</fullName>
    </submittedName>
</protein>
<dbReference type="EMBL" id="HACA01015670">
    <property type="protein sequence ID" value="CDW33031.1"/>
    <property type="molecule type" value="Transcribed_RNA"/>
</dbReference>
<dbReference type="AlphaFoldDB" id="A0A0K2U5P2"/>
<dbReference type="PANTHER" id="PTHR33244:SF3">
    <property type="entry name" value="PEPTIDASE A2 DOMAIN-CONTAINING PROTEIN"/>
    <property type="match status" value="1"/>
</dbReference>
<accession>A0A0K2U5P2</accession>
<dbReference type="OrthoDB" id="8038132at2759"/>
<name>A0A0K2U5P2_LEPSM</name>
<dbReference type="PANTHER" id="PTHR33244">
    <property type="entry name" value="INTEGRASE CATALYTIC DOMAIN-CONTAINING PROTEIN-RELATED"/>
    <property type="match status" value="1"/>
</dbReference>
<proteinExistence type="predicted"/>
<reference evidence="1" key="1">
    <citation type="submission" date="2014-05" db="EMBL/GenBank/DDBJ databases">
        <authorList>
            <person name="Chronopoulou M."/>
        </authorList>
    </citation>
    <scope>NUCLEOTIDE SEQUENCE</scope>
    <source>
        <tissue evidence="1">Whole organism</tissue>
    </source>
</reference>
<sequence length="97" mass="11009">MMGRRLNTTVPVAACELSPIEIPSQALHQLKENKKTAQKINFDRRHAAKPLITLQKGDDVVILDRRQSGIVIGNLTPRSYMIETDTGSYRRNRTHLN</sequence>